<evidence type="ECO:0000313" key="2">
    <source>
        <dbReference type="EMBL" id="HIU93581.1"/>
    </source>
</evidence>
<evidence type="ECO:0000259" key="1">
    <source>
        <dbReference type="Pfam" id="PF06877"/>
    </source>
</evidence>
<dbReference type="EMBL" id="DVNZ01000012">
    <property type="protein sequence ID" value="HIU93581.1"/>
    <property type="molecule type" value="Genomic_DNA"/>
</dbReference>
<dbReference type="AlphaFoldDB" id="A0A9D1SSW8"/>
<dbReference type="SUPFAM" id="SSF89946">
    <property type="entry name" value="Hypothetical protein VC0424"/>
    <property type="match status" value="1"/>
</dbReference>
<reference evidence="2" key="1">
    <citation type="submission" date="2020-10" db="EMBL/GenBank/DDBJ databases">
        <authorList>
            <person name="Gilroy R."/>
        </authorList>
    </citation>
    <scope>NUCLEOTIDE SEQUENCE</scope>
    <source>
        <strain evidence="2">ChiGjej2B2-16831</strain>
    </source>
</reference>
<accession>A0A9D1SSW8</accession>
<gene>
    <name evidence="2" type="ORF">IAD24_00335</name>
</gene>
<dbReference type="Gene3D" id="3.30.70.970">
    <property type="entry name" value="RraB-like"/>
    <property type="match status" value="1"/>
</dbReference>
<dbReference type="Pfam" id="PF06877">
    <property type="entry name" value="RraB"/>
    <property type="match status" value="1"/>
</dbReference>
<reference evidence="2" key="2">
    <citation type="journal article" date="2021" name="PeerJ">
        <title>Extensive microbial diversity within the chicken gut microbiome revealed by metagenomics and culture.</title>
        <authorList>
            <person name="Gilroy R."/>
            <person name="Ravi A."/>
            <person name="Getino M."/>
            <person name="Pursley I."/>
            <person name="Horton D.L."/>
            <person name="Alikhan N.F."/>
            <person name="Baker D."/>
            <person name="Gharbi K."/>
            <person name="Hall N."/>
            <person name="Watson M."/>
            <person name="Adriaenssens E.M."/>
            <person name="Foster-Nyarko E."/>
            <person name="Jarju S."/>
            <person name="Secka A."/>
            <person name="Antonio M."/>
            <person name="Oren A."/>
            <person name="Chaudhuri R.R."/>
            <person name="La Ragione R."/>
            <person name="Hildebrand F."/>
            <person name="Pallen M.J."/>
        </authorList>
    </citation>
    <scope>NUCLEOTIDE SEQUENCE</scope>
    <source>
        <strain evidence="2">ChiGjej2B2-16831</strain>
    </source>
</reference>
<dbReference type="InterPro" id="IPR036701">
    <property type="entry name" value="RraB-like_sf"/>
</dbReference>
<protein>
    <submittedName>
        <fullName evidence="2">DUF695 domain-containing protein</fullName>
    </submittedName>
</protein>
<comment type="caution">
    <text evidence="2">The sequence shown here is derived from an EMBL/GenBank/DDBJ whole genome shotgun (WGS) entry which is preliminary data.</text>
</comment>
<organism evidence="2 3">
    <name type="scientific">Candidatus Aphodomorpha intestinavium</name>
    <dbReference type="NCBI Taxonomy" id="2840672"/>
    <lineage>
        <taxon>Bacteria</taxon>
        <taxon>Bacillati</taxon>
        <taxon>Bacillota</taxon>
        <taxon>Clostridia</taxon>
        <taxon>Eubacteriales</taxon>
        <taxon>Candidatus Aphodomorpha</taxon>
    </lineage>
</organism>
<evidence type="ECO:0000313" key="3">
    <source>
        <dbReference type="Proteomes" id="UP000824128"/>
    </source>
</evidence>
<dbReference type="InterPro" id="IPR009671">
    <property type="entry name" value="RraB_dom"/>
</dbReference>
<proteinExistence type="predicted"/>
<name>A0A9D1SSW8_9FIRM</name>
<feature type="domain" description="Regulator of ribonuclease activity B" evidence="1">
    <location>
        <begin position="140"/>
        <end position="233"/>
    </location>
</feature>
<sequence length="246" mass="26952">MADWFAYDWEVRGVPAHFTVDLSFAEDGGAYAALLCVSCAARREGAAAFSFRERRRLPRLLERCAALLGRQGRHVATVALPAQVHYYFYAADARLLVPLYELCTGESVLRMECSKADEPERQTYARFLYPDAAKRQSAANAAFIADRLARGDDVAAPRRIDLLFRFPTASRRAAFSAAAVPLGFVAGRAAFDEQSELPYTLALHANAPLAHAALTVLTTRAIRAAEQQQGAFDALDAAFLPKNGPR</sequence>
<dbReference type="Proteomes" id="UP000824128">
    <property type="component" value="Unassembled WGS sequence"/>
</dbReference>